<dbReference type="InterPro" id="IPR017853">
    <property type="entry name" value="GH"/>
</dbReference>
<organism evidence="5 6">
    <name type="scientific">Streptomyces polyrhachis</name>
    <dbReference type="NCBI Taxonomy" id="1282885"/>
    <lineage>
        <taxon>Bacteria</taxon>
        <taxon>Bacillati</taxon>
        <taxon>Actinomycetota</taxon>
        <taxon>Actinomycetes</taxon>
        <taxon>Kitasatosporales</taxon>
        <taxon>Streptomycetaceae</taxon>
        <taxon>Streptomyces</taxon>
    </lineage>
</organism>
<dbReference type="EMBL" id="JBHSZO010000051">
    <property type="protein sequence ID" value="MFC7221121.1"/>
    <property type="molecule type" value="Genomic_DNA"/>
</dbReference>
<name>A0ABW2GPY5_9ACTN</name>
<proteinExistence type="inferred from homology"/>
<dbReference type="PANTHER" id="PTHR30480:SF16">
    <property type="entry name" value="GLYCOSIDE HYDROLASE FAMILY 3 DOMAIN PROTEIN"/>
    <property type="match status" value="1"/>
</dbReference>
<dbReference type="GO" id="GO:0016787">
    <property type="term" value="F:hydrolase activity"/>
    <property type="evidence" value="ECO:0007669"/>
    <property type="project" value="UniProtKB-KW"/>
</dbReference>
<comment type="caution">
    <text evidence="5">The sequence shown here is derived from an EMBL/GenBank/DDBJ whole genome shotgun (WGS) entry which is preliminary data.</text>
</comment>
<evidence type="ECO:0000256" key="3">
    <source>
        <dbReference type="ARBA" id="ARBA00023295"/>
    </source>
</evidence>
<evidence type="ECO:0000313" key="6">
    <source>
        <dbReference type="Proteomes" id="UP001596413"/>
    </source>
</evidence>
<dbReference type="SUPFAM" id="SSF51445">
    <property type="entry name" value="(Trans)glycosidases"/>
    <property type="match status" value="1"/>
</dbReference>
<evidence type="ECO:0000313" key="5">
    <source>
        <dbReference type="EMBL" id="MFC7221121.1"/>
    </source>
</evidence>
<dbReference type="RefSeq" id="WP_386418265.1">
    <property type="nucleotide sequence ID" value="NZ_JBHSZO010000051.1"/>
</dbReference>
<reference evidence="6" key="1">
    <citation type="journal article" date="2019" name="Int. J. Syst. Evol. Microbiol.">
        <title>The Global Catalogue of Microorganisms (GCM) 10K type strain sequencing project: providing services to taxonomists for standard genome sequencing and annotation.</title>
        <authorList>
            <consortium name="The Broad Institute Genomics Platform"/>
            <consortium name="The Broad Institute Genome Sequencing Center for Infectious Disease"/>
            <person name="Wu L."/>
            <person name="Ma J."/>
        </authorList>
    </citation>
    <scope>NUCLEOTIDE SEQUENCE [LARGE SCALE GENOMIC DNA]</scope>
    <source>
        <strain evidence="6">CGMCC 1.13681</strain>
    </source>
</reference>
<gene>
    <name evidence="5" type="ORF">ACFQLX_23605</name>
</gene>
<dbReference type="InterPro" id="IPR001764">
    <property type="entry name" value="Glyco_hydro_3_N"/>
</dbReference>
<dbReference type="PANTHER" id="PTHR30480">
    <property type="entry name" value="BETA-HEXOSAMINIDASE-RELATED"/>
    <property type="match status" value="1"/>
</dbReference>
<evidence type="ECO:0000256" key="1">
    <source>
        <dbReference type="ARBA" id="ARBA00005336"/>
    </source>
</evidence>
<protein>
    <submittedName>
        <fullName evidence="5">Glycoside hydrolase family 3 N-terminal domain-containing protein</fullName>
    </submittedName>
</protein>
<evidence type="ECO:0000259" key="4">
    <source>
        <dbReference type="Pfam" id="PF00933"/>
    </source>
</evidence>
<dbReference type="Proteomes" id="UP001596413">
    <property type="component" value="Unassembled WGS sequence"/>
</dbReference>
<sequence>MSTVMQAGSTLTRDALTVLQPGFGGLRPPAWLLRRLDEGLTGVGLFGRNVRDAGQVADLTAELRSVRPEVLVAMDEEGGDVTRLEVRRGSSFPGALALGAVDDTALTRAVYRELGRRLAEVGVTMDWAPCADVNSDPRNPVIGVRSFGADPALAARHTAAAVRGLHEAGVVAVVKHFPGHGDTSVDSHLALPRIDAPLDVLRERELVPFRAAVQAGAKAVMTAHLVVPALDPERPATLSHRVLTGLLRRPQAEGGLGFDGVISTDAIEMQAIADTYGMARGAVLALAAGADALCIGFHGDDELLLSLRDAIVAAVRAGELAEERLADAAARVRALARWTAEQRTGGRGAAAAAQGSASAAPAALAGPADSADSAVGLTAARRALRTTGGAGALPLTAPAYVACFTPVANSAAGEETPWGLGPELARLLPGTTSGSYGPGATGGDAAAIAGERPVVAVVRDLHRHAWMRTALAGLLAARPDTVVVEMGVPQSPPQGAAHLATHGASRVCAAAAAEALTAPR</sequence>
<dbReference type="InterPro" id="IPR036962">
    <property type="entry name" value="Glyco_hydro_3_N_sf"/>
</dbReference>
<evidence type="ECO:0000256" key="2">
    <source>
        <dbReference type="ARBA" id="ARBA00022801"/>
    </source>
</evidence>
<dbReference type="Pfam" id="PF00933">
    <property type="entry name" value="Glyco_hydro_3"/>
    <property type="match status" value="1"/>
</dbReference>
<keyword evidence="6" id="KW-1185">Reference proteome</keyword>
<accession>A0ABW2GPY5</accession>
<feature type="domain" description="Glycoside hydrolase family 3 N-terminal" evidence="4">
    <location>
        <begin position="38"/>
        <end position="333"/>
    </location>
</feature>
<keyword evidence="2 5" id="KW-0378">Hydrolase</keyword>
<comment type="similarity">
    <text evidence="1">Belongs to the glycosyl hydrolase 3 family.</text>
</comment>
<keyword evidence="3" id="KW-0326">Glycosidase</keyword>
<dbReference type="Gene3D" id="3.20.20.300">
    <property type="entry name" value="Glycoside hydrolase, family 3, N-terminal domain"/>
    <property type="match status" value="1"/>
</dbReference>
<dbReference type="InterPro" id="IPR050226">
    <property type="entry name" value="NagZ_Beta-hexosaminidase"/>
</dbReference>